<sequence>MEFFVISRQSPLLFVLALFSVLFVSGCAVDKRPEAYSNAILVSSAFPAHGSSQSQYAALQQALLSRNLLIADNGEVLPVMKGMCEADMLYHISSTNLPPYIGQHQDLYAGFYFDVALVNGSWKVVNTDNDFGQFNSEFDLALLTSVLTPRIMPNDTLTIRPQPNVTAKALGELMSLMQSVFPVKRTRFVVSSKFAKQVEQAGYDLVLSSAGASHLYLGDTLSTSAAQERTFFKLDYTANAELKAFAASEQPLVACMQAHNFVQPPSKKFSNKLKANDLPSVVNVLPSNADFNQLSEQQRLFTTGQYLTINGDVLKYSTYQKLQAGSRCSRLAPSDPLYKYCEDRKQDVSTDYIRRKATMRKQGN</sequence>
<evidence type="ECO:0000313" key="2">
    <source>
        <dbReference type="Proteomes" id="UP000006322"/>
    </source>
</evidence>
<evidence type="ECO:0000313" key="1">
    <source>
        <dbReference type="EMBL" id="GAC33935.1"/>
    </source>
</evidence>
<dbReference type="Proteomes" id="UP000006322">
    <property type="component" value="Unassembled WGS sequence"/>
</dbReference>
<dbReference type="EMBL" id="BAER01000078">
    <property type="protein sequence ID" value="GAC33935.1"/>
    <property type="molecule type" value="Genomic_DNA"/>
</dbReference>
<protein>
    <submittedName>
        <fullName evidence="1">Uncharacterized protein</fullName>
    </submittedName>
</protein>
<organism evidence="1 2">
    <name type="scientific">Paraglaciecola polaris LMG 21857</name>
    <dbReference type="NCBI Taxonomy" id="1129793"/>
    <lineage>
        <taxon>Bacteria</taxon>
        <taxon>Pseudomonadati</taxon>
        <taxon>Pseudomonadota</taxon>
        <taxon>Gammaproteobacteria</taxon>
        <taxon>Alteromonadales</taxon>
        <taxon>Alteromonadaceae</taxon>
        <taxon>Paraglaciecola</taxon>
    </lineage>
</organism>
<dbReference type="AlphaFoldDB" id="K7AF57"/>
<proteinExistence type="predicted"/>
<accession>K7AF57</accession>
<name>K7AF57_9ALTE</name>
<dbReference type="STRING" id="1129793.GPLA_3042"/>
<gene>
    <name evidence="1" type="ORF">GPLA_3042</name>
</gene>
<reference evidence="2" key="1">
    <citation type="journal article" date="2014" name="Environ. Microbiol.">
        <title>Comparative genomics of the marine bacterial genus Glaciecola reveals the high degree of genomic diversity and genomic characteristic for cold adaptation.</title>
        <authorList>
            <person name="Qin Q.L."/>
            <person name="Xie B.B."/>
            <person name="Yu Y."/>
            <person name="Shu Y.L."/>
            <person name="Rong J.C."/>
            <person name="Zhang Y.J."/>
            <person name="Zhao D.L."/>
            <person name="Chen X.L."/>
            <person name="Zhang X.Y."/>
            <person name="Chen B."/>
            <person name="Zhou B.C."/>
            <person name="Zhang Y.Z."/>
        </authorList>
    </citation>
    <scope>NUCLEOTIDE SEQUENCE [LARGE SCALE GENOMIC DNA]</scope>
    <source>
        <strain evidence="2">LMG 21857</strain>
    </source>
</reference>
<keyword evidence="2" id="KW-1185">Reference proteome</keyword>
<dbReference type="OrthoDB" id="6379136at2"/>
<comment type="caution">
    <text evidence="1">The sequence shown here is derived from an EMBL/GenBank/DDBJ whole genome shotgun (WGS) entry which is preliminary data.</text>
</comment>